<dbReference type="SUPFAM" id="SSF103473">
    <property type="entry name" value="MFS general substrate transporter"/>
    <property type="match status" value="1"/>
</dbReference>
<dbReference type="InterPro" id="IPR036259">
    <property type="entry name" value="MFS_trans_sf"/>
</dbReference>
<feature type="transmembrane region" description="Helical" evidence="7">
    <location>
        <begin position="84"/>
        <end position="100"/>
    </location>
</feature>
<evidence type="ECO:0000256" key="4">
    <source>
        <dbReference type="ARBA" id="ARBA00022692"/>
    </source>
</evidence>
<feature type="transmembrane region" description="Helical" evidence="7">
    <location>
        <begin position="291"/>
        <end position="309"/>
    </location>
</feature>
<feature type="transmembrane region" description="Helical" evidence="7">
    <location>
        <begin position="106"/>
        <end position="123"/>
    </location>
</feature>
<dbReference type="PANTHER" id="PTHR23517">
    <property type="entry name" value="RESISTANCE PROTEIN MDTM, PUTATIVE-RELATED-RELATED"/>
    <property type="match status" value="1"/>
</dbReference>
<comment type="subcellular location">
    <subcellularLocation>
        <location evidence="1">Cell membrane</location>
        <topology evidence="1">Multi-pass membrane protein</topology>
    </subcellularLocation>
</comment>
<dbReference type="PROSITE" id="PS00216">
    <property type="entry name" value="SUGAR_TRANSPORT_1"/>
    <property type="match status" value="1"/>
</dbReference>
<evidence type="ECO:0000256" key="5">
    <source>
        <dbReference type="ARBA" id="ARBA00022989"/>
    </source>
</evidence>
<evidence type="ECO:0000256" key="2">
    <source>
        <dbReference type="ARBA" id="ARBA00022448"/>
    </source>
</evidence>
<dbReference type="Proteomes" id="UP001595384">
    <property type="component" value="Unassembled WGS sequence"/>
</dbReference>
<feature type="transmembrane region" description="Helical" evidence="7">
    <location>
        <begin position="143"/>
        <end position="168"/>
    </location>
</feature>
<protein>
    <submittedName>
        <fullName evidence="9">MDR family MFS transporter</fullName>
    </submittedName>
</protein>
<feature type="transmembrane region" description="Helical" evidence="7">
    <location>
        <begin position="315"/>
        <end position="338"/>
    </location>
</feature>
<keyword evidence="2" id="KW-0813">Transport</keyword>
<feature type="transmembrane region" description="Helical" evidence="7">
    <location>
        <begin position="174"/>
        <end position="193"/>
    </location>
</feature>
<evidence type="ECO:0000256" key="3">
    <source>
        <dbReference type="ARBA" id="ARBA00022475"/>
    </source>
</evidence>
<evidence type="ECO:0000259" key="8">
    <source>
        <dbReference type="PROSITE" id="PS50850"/>
    </source>
</evidence>
<feature type="transmembrane region" description="Helical" evidence="7">
    <location>
        <begin position="260"/>
        <end position="279"/>
    </location>
</feature>
<evidence type="ECO:0000256" key="7">
    <source>
        <dbReference type="SAM" id="Phobius"/>
    </source>
</evidence>
<dbReference type="InterPro" id="IPR005829">
    <property type="entry name" value="Sugar_transporter_CS"/>
</dbReference>
<keyword evidence="6 7" id="KW-0472">Membrane</keyword>
<dbReference type="EMBL" id="JBHRSE010000041">
    <property type="protein sequence ID" value="MFC3023496.1"/>
    <property type="molecule type" value="Genomic_DNA"/>
</dbReference>
<evidence type="ECO:0000313" key="9">
    <source>
        <dbReference type="EMBL" id="MFC3023496.1"/>
    </source>
</evidence>
<feature type="transmembrane region" description="Helical" evidence="7">
    <location>
        <begin position="350"/>
        <end position="372"/>
    </location>
</feature>
<accession>A0ABV7C9L4</accession>
<dbReference type="PANTHER" id="PTHR23517:SF2">
    <property type="entry name" value="MULTIDRUG RESISTANCE PROTEIN MDTH"/>
    <property type="match status" value="1"/>
</dbReference>
<dbReference type="InterPro" id="IPR050171">
    <property type="entry name" value="MFS_Transporters"/>
</dbReference>
<feature type="transmembrane region" description="Helical" evidence="7">
    <location>
        <begin position="378"/>
        <end position="396"/>
    </location>
</feature>
<organism evidence="9 10">
    <name type="scientific">Vibrio zhugei</name>
    <dbReference type="NCBI Taxonomy" id="2479546"/>
    <lineage>
        <taxon>Bacteria</taxon>
        <taxon>Pseudomonadati</taxon>
        <taxon>Pseudomonadota</taxon>
        <taxon>Gammaproteobacteria</taxon>
        <taxon>Vibrionales</taxon>
        <taxon>Vibrionaceae</taxon>
        <taxon>Vibrio</taxon>
    </lineage>
</organism>
<evidence type="ECO:0000256" key="6">
    <source>
        <dbReference type="ARBA" id="ARBA00023136"/>
    </source>
</evidence>
<feature type="transmembrane region" description="Helical" evidence="7">
    <location>
        <begin position="20"/>
        <end position="45"/>
    </location>
</feature>
<keyword evidence="3" id="KW-1003">Cell membrane</keyword>
<proteinExistence type="predicted"/>
<feature type="transmembrane region" description="Helical" evidence="7">
    <location>
        <begin position="51"/>
        <end position="72"/>
    </location>
</feature>
<keyword evidence="5 7" id="KW-1133">Transmembrane helix</keyword>
<sequence length="410" mass="45247">MANERLFNRARFRRFTPSIWTVLIGTLLVRTTYFMAWPFLIVFLYRDYQASAVTIGGMLAFSAVVGCTAGFYIGYLSDLFGRRTIMLIGAALASVAYGGIGLAEHIWVFYLLIALAGLTRPMLEEVAKSVISDQLNDKKDRELALNLRYFTINLGGTLGPLIGITLGLSQPQSLFLLTGVSYILYGCALLRVLDKRKAQTHHDEAQLPHFGAALTVIGKDRLFMILLLANLLLMFVYAQVESSLPQVIVRSGLDGAAEIVSSLVLVNTITCIVFQFPLLRLLEPLSLFMRAKIGIVLFLISQIGFVFTTQNWPQGWYLCSFLLSVGEVIVFPTLGVQLDRLAPAHLRGSYYGAMGLSGFGFAIAPLLGGIMIDMGGPTWLYSLCVVLCVLVVGLYHRAQRHDDSVMQPVR</sequence>
<comment type="caution">
    <text evidence="9">The sequence shown here is derived from an EMBL/GenBank/DDBJ whole genome shotgun (WGS) entry which is preliminary data.</text>
</comment>
<feature type="domain" description="Major facilitator superfamily (MFS) profile" evidence="8">
    <location>
        <begin position="18"/>
        <end position="400"/>
    </location>
</feature>
<name>A0ABV7C9L4_9VIBR</name>
<gene>
    <name evidence="9" type="ORF">ACFODT_06640</name>
</gene>
<dbReference type="InterPro" id="IPR011701">
    <property type="entry name" value="MFS"/>
</dbReference>
<keyword evidence="10" id="KW-1185">Reference proteome</keyword>
<dbReference type="CDD" id="cd17329">
    <property type="entry name" value="MFS_MdtH_MDR_like"/>
    <property type="match status" value="1"/>
</dbReference>
<dbReference type="Pfam" id="PF07690">
    <property type="entry name" value="MFS_1"/>
    <property type="match status" value="1"/>
</dbReference>
<keyword evidence="4 7" id="KW-0812">Transmembrane</keyword>
<feature type="transmembrane region" description="Helical" evidence="7">
    <location>
        <begin position="222"/>
        <end position="240"/>
    </location>
</feature>
<evidence type="ECO:0000256" key="1">
    <source>
        <dbReference type="ARBA" id="ARBA00004651"/>
    </source>
</evidence>
<dbReference type="RefSeq" id="WP_123014890.1">
    <property type="nucleotide sequence ID" value="NZ_AP024912.1"/>
</dbReference>
<reference evidence="10" key="1">
    <citation type="journal article" date="2019" name="Int. J. Syst. Evol. Microbiol.">
        <title>The Global Catalogue of Microorganisms (GCM) 10K type strain sequencing project: providing services to taxonomists for standard genome sequencing and annotation.</title>
        <authorList>
            <consortium name="The Broad Institute Genomics Platform"/>
            <consortium name="The Broad Institute Genome Sequencing Center for Infectious Disease"/>
            <person name="Wu L."/>
            <person name="Ma J."/>
        </authorList>
    </citation>
    <scope>NUCLEOTIDE SEQUENCE [LARGE SCALE GENOMIC DNA]</scope>
    <source>
        <strain evidence="10">KCTC 62784</strain>
    </source>
</reference>
<dbReference type="InterPro" id="IPR020846">
    <property type="entry name" value="MFS_dom"/>
</dbReference>
<dbReference type="PROSITE" id="PS50850">
    <property type="entry name" value="MFS"/>
    <property type="match status" value="1"/>
</dbReference>
<evidence type="ECO:0000313" key="10">
    <source>
        <dbReference type="Proteomes" id="UP001595384"/>
    </source>
</evidence>
<dbReference type="Gene3D" id="1.20.1250.20">
    <property type="entry name" value="MFS general substrate transporter like domains"/>
    <property type="match status" value="1"/>
</dbReference>